<protein>
    <submittedName>
        <fullName evidence="1">Uncharacterized protein</fullName>
    </submittedName>
</protein>
<keyword evidence="2" id="KW-1185">Reference proteome</keyword>
<evidence type="ECO:0000313" key="1">
    <source>
        <dbReference type="EMBL" id="KAK4182339.1"/>
    </source>
</evidence>
<accession>A0AAN6WID9</accession>
<dbReference type="AlphaFoldDB" id="A0AAN6WID9"/>
<reference evidence="1" key="2">
    <citation type="submission" date="2023-05" db="EMBL/GenBank/DDBJ databases">
        <authorList>
            <consortium name="Lawrence Berkeley National Laboratory"/>
            <person name="Steindorff A."/>
            <person name="Hensen N."/>
            <person name="Bonometti L."/>
            <person name="Westerberg I."/>
            <person name="Brannstrom I.O."/>
            <person name="Guillou S."/>
            <person name="Cros-Aarteil S."/>
            <person name="Calhoun S."/>
            <person name="Haridas S."/>
            <person name="Kuo A."/>
            <person name="Mondo S."/>
            <person name="Pangilinan J."/>
            <person name="Riley R."/>
            <person name="Labutti K."/>
            <person name="Andreopoulos B."/>
            <person name="Lipzen A."/>
            <person name="Chen C."/>
            <person name="Yanf M."/>
            <person name="Daum C."/>
            <person name="Ng V."/>
            <person name="Clum A."/>
            <person name="Ohm R."/>
            <person name="Martin F."/>
            <person name="Silar P."/>
            <person name="Natvig D."/>
            <person name="Lalanne C."/>
            <person name="Gautier V."/>
            <person name="Ament-Velasquez S.L."/>
            <person name="Kruys A."/>
            <person name="Hutchinson M.I."/>
            <person name="Powell A.J."/>
            <person name="Barry K."/>
            <person name="Miller A.N."/>
            <person name="Grigoriev I.V."/>
            <person name="Debuchy R."/>
            <person name="Gladieux P."/>
            <person name="Thoren M.H."/>
            <person name="Johannesson H."/>
        </authorList>
    </citation>
    <scope>NUCLEOTIDE SEQUENCE</scope>
    <source>
        <strain evidence="1">PSN309</strain>
    </source>
</reference>
<dbReference type="Proteomes" id="UP001302126">
    <property type="component" value="Unassembled WGS sequence"/>
</dbReference>
<organism evidence="1 2">
    <name type="scientific">Podospora australis</name>
    <dbReference type="NCBI Taxonomy" id="1536484"/>
    <lineage>
        <taxon>Eukaryota</taxon>
        <taxon>Fungi</taxon>
        <taxon>Dikarya</taxon>
        <taxon>Ascomycota</taxon>
        <taxon>Pezizomycotina</taxon>
        <taxon>Sordariomycetes</taxon>
        <taxon>Sordariomycetidae</taxon>
        <taxon>Sordariales</taxon>
        <taxon>Podosporaceae</taxon>
        <taxon>Podospora</taxon>
    </lineage>
</organism>
<sequence>MAGKEERCYCSKAYQTHTSFLRHTRTCPAYSDDCRSFLRILACIEPKPVPGDLFYRGTLPVRLWNDHGSETLHRVFGLESIFENLNRLDKAIQSATSTAAVHTTLPTTASAETGPRWAYHSFTLPQSSRNFIRSELSAQDYVVFPPLKRWELETTKLVLHSFPLPDLDMNFLKQGQQLFPFLLPLLPDLPNKVLMNEIPYAIEVCLAATTFGSLPDKHLALLTAKNLALRIAPTPLEGTIQLCEMRLDILRTGHTAILHFSPNPGRKGNSQLAEFLLLRAQQLIERNNVHDAWSVLQRWVPENAAQPSTLEGILSSRMDLMKGKLCRYRGDFEGSLDYLVPLANQQPAPRARFLCRLHLIAVFTELGLWDKGRALLDDTEAVTRQQQRLLQIARAEFHLARGLSGFDTELQSAKKLFINVSQQYEELQPGTRGMRRNYFRVCSGLAIIGHIRRRTWSDFGKIRAIGQWETAYRACRLGLMDGADVGFPDLICLMSMAELKSSLPHNDQAADLSRAQEIRSDLPRNSQRFLFTNLGTRWANKLCEWLKESGNPEGLPSWYHLEGHDAGERGMRGEIIG</sequence>
<gene>
    <name evidence="1" type="ORF">QBC35DRAFT_548136</name>
</gene>
<dbReference type="EMBL" id="MU864678">
    <property type="protein sequence ID" value="KAK4182339.1"/>
    <property type="molecule type" value="Genomic_DNA"/>
</dbReference>
<reference evidence="1" key="1">
    <citation type="journal article" date="2023" name="Mol. Phylogenet. Evol.">
        <title>Genome-scale phylogeny and comparative genomics of the fungal order Sordariales.</title>
        <authorList>
            <person name="Hensen N."/>
            <person name="Bonometti L."/>
            <person name="Westerberg I."/>
            <person name="Brannstrom I.O."/>
            <person name="Guillou S."/>
            <person name="Cros-Aarteil S."/>
            <person name="Calhoun S."/>
            <person name="Haridas S."/>
            <person name="Kuo A."/>
            <person name="Mondo S."/>
            <person name="Pangilinan J."/>
            <person name="Riley R."/>
            <person name="LaButti K."/>
            <person name="Andreopoulos B."/>
            <person name="Lipzen A."/>
            <person name="Chen C."/>
            <person name="Yan M."/>
            <person name="Daum C."/>
            <person name="Ng V."/>
            <person name="Clum A."/>
            <person name="Steindorff A."/>
            <person name="Ohm R.A."/>
            <person name="Martin F."/>
            <person name="Silar P."/>
            <person name="Natvig D.O."/>
            <person name="Lalanne C."/>
            <person name="Gautier V."/>
            <person name="Ament-Velasquez S.L."/>
            <person name="Kruys A."/>
            <person name="Hutchinson M.I."/>
            <person name="Powell A.J."/>
            <person name="Barry K."/>
            <person name="Miller A.N."/>
            <person name="Grigoriev I.V."/>
            <person name="Debuchy R."/>
            <person name="Gladieux P."/>
            <person name="Hiltunen Thoren M."/>
            <person name="Johannesson H."/>
        </authorList>
    </citation>
    <scope>NUCLEOTIDE SEQUENCE</scope>
    <source>
        <strain evidence="1">PSN309</strain>
    </source>
</reference>
<name>A0AAN6WID9_9PEZI</name>
<comment type="caution">
    <text evidence="1">The sequence shown here is derived from an EMBL/GenBank/DDBJ whole genome shotgun (WGS) entry which is preliminary data.</text>
</comment>
<proteinExistence type="predicted"/>
<evidence type="ECO:0000313" key="2">
    <source>
        <dbReference type="Proteomes" id="UP001302126"/>
    </source>
</evidence>